<gene>
    <name evidence="5" type="ORF">E3W66_07715</name>
</gene>
<dbReference type="Pfam" id="PF00356">
    <property type="entry name" value="LacI"/>
    <property type="match status" value="1"/>
</dbReference>
<dbReference type="GO" id="GO:0000976">
    <property type="term" value="F:transcription cis-regulatory region binding"/>
    <property type="evidence" value="ECO:0007669"/>
    <property type="project" value="TreeGrafter"/>
</dbReference>
<dbReference type="Gene3D" id="1.10.260.40">
    <property type="entry name" value="lambda repressor-like DNA-binding domains"/>
    <property type="match status" value="1"/>
</dbReference>
<dbReference type="GO" id="GO:0003700">
    <property type="term" value="F:DNA-binding transcription factor activity"/>
    <property type="evidence" value="ECO:0007669"/>
    <property type="project" value="TreeGrafter"/>
</dbReference>
<dbReference type="InterPro" id="IPR028082">
    <property type="entry name" value="Peripla_BP_I"/>
</dbReference>
<dbReference type="Proteomes" id="UP000298133">
    <property type="component" value="Unassembled WGS sequence"/>
</dbReference>
<dbReference type="InterPro" id="IPR010982">
    <property type="entry name" value="Lambda_DNA-bd_dom_sf"/>
</dbReference>
<evidence type="ECO:0000256" key="2">
    <source>
        <dbReference type="ARBA" id="ARBA00023125"/>
    </source>
</evidence>
<dbReference type="OrthoDB" id="5718990at2"/>
<protein>
    <submittedName>
        <fullName evidence="5">LacI family transcriptional regulator</fullName>
    </submittedName>
</protein>
<organism evidence="5 6">
    <name type="scientific">Gammaproteobacteria bacterium LSUCC0057</name>
    <dbReference type="NCBI Taxonomy" id="2559237"/>
    <lineage>
        <taxon>Bacteria</taxon>
        <taxon>Pseudomonadati</taxon>
        <taxon>Pseudomonadota</taxon>
        <taxon>Gammaproteobacteria</taxon>
        <taxon>Cellvibrionales</taxon>
        <taxon>Porticoccaceae</taxon>
        <taxon>SAR92 clade</taxon>
    </lineage>
</organism>
<feature type="domain" description="HTH lacI-type" evidence="4">
    <location>
        <begin position="7"/>
        <end position="61"/>
    </location>
</feature>
<dbReference type="Pfam" id="PF13377">
    <property type="entry name" value="Peripla_BP_3"/>
    <property type="match status" value="1"/>
</dbReference>
<keyword evidence="6" id="KW-1185">Reference proteome</keyword>
<evidence type="ECO:0000313" key="6">
    <source>
        <dbReference type="Proteomes" id="UP000298133"/>
    </source>
</evidence>
<comment type="caution">
    <text evidence="5">The sequence shown here is derived from an EMBL/GenBank/DDBJ whole genome shotgun (WGS) entry which is preliminary data.</text>
</comment>
<sequence length="336" mass="36671">MSRTDPMQMADIARIAGVSKSTVSRALADSPLVNDKTKSLIRDIAQQHGYRVNIAARNFRLKESLTVALLIPEADGVDWTISDAFFLEMTAAIAEALDQRGHALLLTRTSPQSGEWIEEFVRRRQADGIILIGQGSQHEVIQSIAKTFRSISVWGEAIAGASYPTVGTDNFLGGQRATEHLLKRGCKRIAFVGYEPAPEIQARFQGYLSAIHAADIQHDETIVFSAVVGSSSANLVLERIIDQHEMIDGFFVATDQQAVALMTALQKIGVDIPSQCAIVGYDDLPIARWYHPALTTIHQSRTLGAQILVDNLLAAIEGRDTASVKLDPELVVRESA</sequence>
<evidence type="ECO:0000313" key="5">
    <source>
        <dbReference type="EMBL" id="TFH67373.1"/>
    </source>
</evidence>
<dbReference type="PROSITE" id="PS50932">
    <property type="entry name" value="HTH_LACI_2"/>
    <property type="match status" value="1"/>
</dbReference>
<evidence type="ECO:0000256" key="3">
    <source>
        <dbReference type="ARBA" id="ARBA00023163"/>
    </source>
</evidence>
<keyword evidence="3" id="KW-0804">Transcription</keyword>
<reference evidence="5 6" key="1">
    <citation type="submission" date="2019-03" db="EMBL/GenBank/DDBJ databases">
        <title>Draft genome of Gammaproteobacteria bacterium LSUCC0057, a member of the SAR92 clade.</title>
        <authorList>
            <person name="Lanclos V.C."/>
            <person name="Doiron C."/>
            <person name="Henson M.W."/>
            <person name="Thrash J.C."/>
        </authorList>
    </citation>
    <scope>NUCLEOTIDE SEQUENCE [LARGE SCALE GENOMIC DNA]</scope>
    <source>
        <strain evidence="5 6">LSUCC0057</strain>
    </source>
</reference>
<name>A0A4Y8UJ72_9GAMM</name>
<keyword evidence="1" id="KW-0805">Transcription regulation</keyword>
<dbReference type="CDD" id="cd01392">
    <property type="entry name" value="HTH_LacI"/>
    <property type="match status" value="1"/>
</dbReference>
<keyword evidence="2" id="KW-0238">DNA-binding</keyword>
<dbReference type="SUPFAM" id="SSF47413">
    <property type="entry name" value="lambda repressor-like DNA-binding domains"/>
    <property type="match status" value="1"/>
</dbReference>
<dbReference type="SMART" id="SM00354">
    <property type="entry name" value="HTH_LACI"/>
    <property type="match status" value="1"/>
</dbReference>
<dbReference type="SUPFAM" id="SSF53822">
    <property type="entry name" value="Periplasmic binding protein-like I"/>
    <property type="match status" value="1"/>
</dbReference>
<dbReference type="InterPro" id="IPR046335">
    <property type="entry name" value="LacI/GalR-like_sensor"/>
</dbReference>
<dbReference type="PROSITE" id="PS00356">
    <property type="entry name" value="HTH_LACI_1"/>
    <property type="match status" value="1"/>
</dbReference>
<proteinExistence type="predicted"/>
<evidence type="ECO:0000259" key="4">
    <source>
        <dbReference type="PROSITE" id="PS50932"/>
    </source>
</evidence>
<dbReference type="EMBL" id="SPIA01000003">
    <property type="protein sequence ID" value="TFH67373.1"/>
    <property type="molecule type" value="Genomic_DNA"/>
</dbReference>
<dbReference type="Gene3D" id="3.40.50.2300">
    <property type="match status" value="2"/>
</dbReference>
<dbReference type="PANTHER" id="PTHR30146:SF120">
    <property type="entry name" value="ALANINE RACEMASE"/>
    <property type="match status" value="1"/>
</dbReference>
<dbReference type="AlphaFoldDB" id="A0A4Y8UJ72"/>
<dbReference type="PANTHER" id="PTHR30146">
    <property type="entry name" value="LACI-RELATED TRANSCRIPTIONAL REPRESSOR"/>
    <property type="match status" value="1"/>
</dbReference>
<accession>A0A4Y8UJ72</accession>
<evidence type="ECO:0000256" key="1">
    <source>
        <dbReference type="ARBA" id="ARBA00023015"/>
    </source>
</evidence>
<dbReference type="InterPro" id="IPR000843">
    <property type="entry name" value="HTH_LacI"/>
</dbReference>